<feature type="compositionally biased region" description="Basic residues" evidence="1">
    <location>
        <begin position="215"/>
        <end position="231"/>
    </location>
</feature>
<gene>
    <name evidence="3" type="ORF">H6P81_003374</name>
</gene>
<feature type="region of interest" description="Disordered" evidence="1">
    <location>
        <begin position="204"/>
        <end position="294"/>
    </location>
</feature>
<evidence type="ECO:0000313" key="4">
    <source>
        <dbReference type="Proteomes" id="UP000825729"/>
    </source>
</evidence>
<protein>
    <recommendedName>
        <fullName evidence="2">Aminotransferase-like plant mobile domain-containing protein</fullName>
    </recommendedName>
</protein>
<evidence type="ECO:0000259" key="2">
    <source>
        <dbReference type="Pfam" id="PF10536"/>
    </source>
</evidence>
<organism evidence="3 4">
    <name type="scientific">Aristolochia fimbriata</name>
    <name type="common">White veined hardy Dutchman's pipe vine</name>
    <dbReference type="NCBI Taxonomy" id="158543"/>
    <lineage>
        <taxon>Eukaryota</taxon>
        <taxon>Viridiplantae</taxon>
        <taxon>Streptophyta</taxon>
        <taxon>Embryophyta</taxon>
        <taxon>Tracheophyta</taxon>
        <taxon>Spermatophyta</taxon>
        <taxon>Magnoliopsida</taxon>
        <taxon>Magnoliidae</taxon>
        <taxon>Piperales</taxon>
        <taxon>Aristolochiaceae</taxon>
        <taxon>Aristolochia</taxon>
    </lineage>
</organism>
<dbReference type="InterPro" id="IPR019557">
    <property type="entry name" value="AminoTfrase-like_pln_mobile"/>
</dbReference>
<dbReference type="Proteomes" id="UP000825729">
    <property type="component" value="Unassembled WGS sequence"/>
</dbReference>
<evidence type="ECO:0000313" key="3">
    <source>
        <dbReference type="EMBL" id="KAG9458866.1"/>
    </source>
</evidence>
<reference evidence="3 4" key="1">
    <citation type="submission" date="2021-07" db="EMBL/GenBank/DDBJ databases">
        <title>The Aristolochia fimbriata genome: insights into angiosperm evolution, floral development and chemical biosynthesis.</title>
        <authorList>
            <person name="Jiao Y."/>
        </authorList>
    </citation>
    <scope>NUCLEOTIDE SEQUENCE [LARGE SCALE GENOMIC DNA]</scope>
    <source>
        <strain evidence="3">IBCAS-2021</strain>
        <tissue evidence="3">Leaf</tissue>
    </source>
</reference>
<dbReference type="Pfam" id="PF10536">
    <property type="entry name" value="PMD"/>
    <property type="match status" value="1"/>
</dbReference>
<feature type="compositionally biased region" description="Pro residues" evidence="1">
    <location>
        <begin position="262"/>
        <end position="276"/>
    </location>
</feature>
<sequence length="317" mass="35461">MVADIKDVRSSVLPYSCQCLFLAYHRVYRNLESNTLPTASWVAFWFRTEDNTVPIHDPWTACRAAYGKGAATSRERTTIEQDDFDFLRVLLGKEDEVHLAALLSVWLSRFVFRSTGGDDLRPMVFKVASYMAAGVRFALAGPSLACLYRGLGHVAAGLSSIAQWSYLYSWLAVYFHTHEEDLEGARRPVRLELAPTVYAAEDSEEEEVYVSDRSHPHRRCRSKGKKSKGKKQVGAPSANKKRAPLTVLNEASTPVKKKPPRETPPASFPPSPPTFLPPILETEPHTEPQTSCPPEIDPPIETVHILLISVQKTLIYP</sequence>
<proteinExistence type="predicted"/>
<dbReference type="EMBL" id="JAINDJ010000002">
    <property type="protein sequence ID" value="KAG9458866.1"/>
    <property type="molecule type" value="Genomic_DNA"/>
</dbReference>
<evidence type="ECO:0000256" key="1">
    <source>
        <dbReference type="SAM" id="MobiDB-lite"/>
    </source>
</evidence>
<accession>A0AAV7FG95</accession>
<keyword evidence="4" id="KW-1185">Reference proteome</keyword>
<comment type="caution">
    <text evidence="3">The sequence shown here is derived from an EMBL/GenBank/DDBJ whole genome shotgun (WGS) entry which is preliminary data.</text>
</comment>
<dbReference type="AlphaFoldDB" id="A0AAV7FG95"/>
<name>A0AAV7FG95_ARIFI</name>
<feature type="domain" description="Aminotransferase-like plant mobile" evidence="2">
    <location>
        <begin position="84"/>
        <end position="157"/>
    </location>
</feature>